<dbReference type="InterPro" id="IPR036352">
    <property type="entry name" value="Semap_dom_sf"/>
</dbReference>
<dbReference type="GO" id="GO:0030335">
    <property type="term" value="P:positive regulation of cell migration"/>
    <property type="evidence" value="ECO:0007669"/>
    <property type="project" value="TreeGrafter"/>
</dbReference>
<dbReference type="GO" id="GO:0005886">
    <property type="term" value="C:plasma membrane"/>
    <property type="evidence" value="ECO:0007669"/>
    <property type="project" value="TreeGrafter"/>
</dbReference>
<feature type="domain" description="Sema" evidence="3">
    <location>
        <begin position="1"/>
        <end position="55"/>
    </location>
</feature>
<evidence type="ECO:0000256" key="1">
    <source>
        <dbReference type="ARBA" id="ARBA00023180"/>
    </source>
</evidence>
<keyword evidence="1" id="KW-0325">Glycoprotein</keyword>
<dbReference type="InterPro" id="IPR001627">
    <property type="entry name" value="Semap_dom"/>
</dbReference>
<dbReference type="GO" id="GO:0071526">
    <property type="term" value="P:semaphorin-plexin signaling pathway"/>
    <property type="evidence" value="ECO:0007669"/>
    <property type="project" value="TreeGrafter"/>
</dbReference>
<comment type="caution">
    <text evidence="4">The sequence shown here is derived from an EMBL/GenBank/DDBJ whole genome shotgun (WGS) entry which is preliminary data.</text>
</comment>
<dbReference type="GO" id="GO:0045499">
    <property type="term" value="F:chemorepellent activity"/>
    <property type="evidence" value="ECO:0007669"/>
    <property type="project" value="TreeGrafter"/>
</dbReference>
<dbReference type="SUPFAM" id="SSF101912">
    <property type="entry name" value="Sema domain"/>
    <property type="match status" value="1"/>
</dbReference>
<comment type="caution">
    <text evidence="2">Lacks conserved residue(s) required for the propagation of feature annotation.</text>
</comment>
<evidence type="ECO:0000313" key="4">
    <source>
        <dbReference type="EMBL" id="GCC39716.1"/>
    </source>
</evidence>
<reference evidence="4 5" key="1">
    <citation type="journal article" date="2018" name="Nat. Ecol. Evol.">
        <title>Shark genomes provide insights into elasmobranch evolution and the origin of vertebrates.</title>
        <authorList>
            <person name="Hara Y"/>
            <person name="Yamaguchi K"/>
            <person name="Onimaru K"/>
            <person name="Kadota M"/>
            <person name="Koyanagi M"/>
            <person name="Keeley SD"/>
            <person name="Tatsumi K"/>
            <person name="Tanaka K"/>
            <person name="Motone F"/>
            <person name="Kageyama Y"/>
            <person name="Nozu R"/>
            <person name="Adachi N"/>
            <person name="Nishimura O"/>
            <person name="Nakagawa R"/>
            <person name="Tanegashima C"/>
            <person name="Kiyatake I"/>
            <person name="Matsumoto R"/>
            <person name="Murakumo K"/>
            <person name="Nishida K"/>
            <person name="Terakita A"/>
            <person name="Kuratani S"/>
            <person name="Sato K"/>
            <person name="Hyodo S Kuraku.S."/>
        </authorList>
    </citation>
    <scope>NUCLEOTIDE SEQUENCE [LARGE SCALE GENOMIC DNA]</scope>
</reference>
<dbReference type="Proteomes" id="UP000287033">
    <property type="component" value="Unassembled WGS sequence"/>
</dbReference>
<dbReference type="Gene3D" id="2.130.10.10">
    <property type="entry name" value="YVTN repeat-like/Quinoprotein amine dehydrogenase"/>
    <property type="match status" value="1"/>
</dbReference>
<feature type="non-terminal residue" evidence="4">
    <location>
        <position position="55"/>
    </location>
</feature>
<evidence type="ECO:0000256" key="2">
    <source>
        <dbReference type="PROSITE-ProRule" id="PRU00352"/>
    </source>
</evidence>
<dbReference type="OrthoDB" id="9934005at2759"/>
<evidence type="ECO:0000259" key="3">
    <source>
        <dbReference type="PROSITE" id="PS51004"/>
    </source>
</evidence>
<organism evidence="4 5">
    <name type="scientific">Chiloscyllium punctatum</name>
    <name type="common">Brownbanded bambooshark</name>
    <name type="synonym">Hemiscyllium punctatum</name>
    <dbReference type="NCBI Taxonomy" id="137246"/>
    <lineage>
        <taxon>Eukaryota</taxon>
        <taxon>Metazoa</taxon>
        <taxon>Chordata</taxon>
        <taxon>Craniata</taxon>
        <taxon>Vertebrata</taxon>
        <taxon>Chondrichthyes</taxon>
        <taxon>Elasmobranchii</taxon>
        <taxon>Galeomorphii</taxon>
        <taxon>Galeoidea</taxon>
        <taxon>Orectolobiformes</taxon>
        <taxon>Hemiscylliidae</taxon>
        <taxon>Chiloscyllium</taxon>
    </lineage>
</organism>
<proteinExistence type="predicted"/>
<keyword evidence="5" id="KW-1185">Reference proteome</keyword>
<gene>
    <name evidence="4" type="ORF">chiPu_0023402</name>
</gene>
<dbReference type="PROSITE" id="PS51004">
    <property type="entry name" value="SEMA"/>
    <property type="match status" value="1"/>
</dbReference>
<dbReference type="GO" id="GO:0007411">
    <property type="term" value="P:axon guidance"/>
    <property type="evidence" value="ECO:0007669"/>
    <property type="project" value="TreeGrafter"/>
</dbReference>
<name>A0A401TAL5_CHIPU</name>
<protein>
    <recommendedName>
        <fullName evidence="3">Sema domain-containing protein</fullName>
    </recommendedName>
</protein>
<dbReference type="PANTHER" id="PTHR11036:SF72">
    <property type="entry name" value="SEMAPHORIN-4F"/>
    <property type="match status" value="1"/>
</dbReference>
<dbReference type="AlphaFoldDB" id="A0A401TAL5"/>
<dbReference type="GO" id="GO:0030215">
    <property type="term" value="F:semaphorin receptor binding"/>
    <property type="evidence" value="ECO:0007669"/>
    <property type="project" value="InterPro"/>
</dbReference>
<dbReference type="EMBL" id="BEZZ01020373">
    <property type="protein sequence ID" value="GCC39716.1"/>
    <property type="molecule type" value="Genomic_DNA"/>
</dbReference>
<dbReference type="GO" id="GO:0001755">
    <property type="term" value="P:neural crest cell migration"/>
    <property type="evidence" value="ECO:0007669"/>
    <property type="project" value="TreeGrafter"/>
</dbReference>
<dbReference type="InterPro" id="IPR027231">
    <property type="entry name" value="Semaphorin"/>
</dbReference>
<evidence type="ECO:0000313" key="5">
    <source>
        <dbReference type="Proteomes" id="UP000287033"/>
    </source>
</evidence>
<dbReference type="PANTHER" id="PTHR11036">
    <property type="entry name" value="SEMAPHORIN"/>
    <property type="match status" value="1"/>
</dbReference>
<dbReference type="InterPro" id="IPR015943">
    <property type="entry name" value="WD40/YVTN_repeat-like_dom_sf"/>
</dbReference>
<sequence length="55" mass="6318">MPSLSSDPEFVGSTFIRADSGTGDDDKLYFFFSETAREFEYYKVVRVPRVARVCK</sequence>
<dbReference type="STRING" id="137246.A0A401TAL5"/>
<accession>A0A401TAL5</accession>